<keyword evidence="2" id="KW-1185">Reference proteome</keyword>
<dbReference type="SUPFAM" id="SSF52540">
    <property type="entry name" value="P-loop containing nucleoside triphosphate hydrolases"/>
    <property type="match status" value="1"/>
</dbReference>
<dbReference type="KEGG" id="lbi:LEPBI_I3128"/>
<dbReference type="Gene3D" id="3.40.50.300">
    <property type="entry name" value="P-loop containing nucleotide triphosphate hydrolases"/>
    <property type="match status" value="1"/>
</dbReference>
<evidence type="ECO:0000313" key="1">
    <source>
        <dbReference type="EMBL" id="ABZ99194.1"/>
    </source>
</evidence>
<dbReference type="STRING" id="456481.LEPBI_I3128"/>
<dbReference type="AlphaFoldDB" id="B0SQ42"/>
<protein>
    <submittedName>
        <fullName evidence="1">Putative ATPase</fullName>
    </submittedName>
</protein>
<dbReference type="PANTHER" id="PTHR13308">
    <property type="entry name" value="NEDD4-BINDING PROTEIN 2-LIKE 1"/>
    <property type="match status" value="1"/>
</dbReference>
<accession>B0SQ42</accession>
<proteinExistence type="predicted"/>
<gene>
    <name evidence="1" type="ordered locus">LEPBI_I3128</name>
</gene>
<dbReference type="EMBL" id="CP000786">
    <property type="protein sequence ID" value="ABZ99194.1"/>
    <property type="molecule type" value="Genomic_DNA"/>
</dbReference>
<reference evidence="1 2" key="1">
    <citation type="journal article" date="2008" name="PLoS ONE">
        <title>Genome sequence of the saprophyte Leptospira biflexa provides insights into the evolution of Leptospira and the pathogenesis of leptospirosis.</title>
        <authorList>
            <person name="Picardeau M."/>
            <person name="Bulach D.M."/>
            <person name="Bouchier C."/>
            <person name="Zuerner R.L."/>
            <person name="Zidane N."/>
            <person name="Wilson P.J."/>
            <person name="Creno S."/>
            <person name="Kuczek E.S."/>
            <person name="Bommezzadri S."/>
            <person name="Davis J.C."/>
            <person name="McGrath A."/>
            <person name="Johnson M.J."/>
            <person name="Boursaux-Eude C."/>
            <person name="Seemann T."/>
            <person name="Rouy Z."/>
            <person name="Coppel R.L."/>
            <person name="Rood J.I."/>
            <person name="Lajus A."/>
            <person name="Davies J.K."/>
            <person name="Medigue C."/>
            <person name="Adler B."/>
        </authorList>
    </citation>
    <scope>NUCLEOTIDE SEQUENCE [LARGE SCALE GENOMIC DNA]</scope>
    <source>
        <strain evidence="2">Patoc 1 / ATCC 23582 / Paris</strain>
    </source>
</reference>
<dbReference type="InterPro" id="IPR027417">
    <property type="entry name" value="P-loop_NTPase"/>
</dbReference>
<dbReference type="Proteomes" id="UP000001847">
    <property type="component" value="Chromosome I"/>
</dbReference>
<organism evidence="1 2">
    <name type="scientific">Leptospira biflexa serovar Patoc (strain Patoc 1 / ATCC 23582 / Paris)</name>
    <dbReference type="NCBI Taxonomy" id="456481"/>
    <lineage>
        <taxon>Bacteria</taxon>
        <taxon>Pseudomonadati</taxon>
        <taxon>Spirochaetota</taxon>
        <taxon>Spirochaetia</taxon>
        <taxon>Leptospirales</taxon>
        <taxon>Leptospiraceae</taxon>
        <taxon>Leptospira</taxon>
    </lineage>
</organism>
<evidence type="ECO:0000313" key="2">
    <source>
        <dbReference type="Proteomes" id="UP000001847"/>
    </source>
</evidence>
<dbReference type="Pfam" id="PF13671">
    <property type="entry name" value="AAA_33"/>
    <property type="match status" value="1"/>
</dbReference>
<dbReference type="PANTHER" id="PTHR13308:SF40">
    <property type="entry name" value="NEDD4-BINDING PROTEIN 2-LIKE 1"/>
    <property type="match status" value="1"/>
</dbReference>
<sequence>MREFSLLVEEKRTRKSHRFGEFMLVMETLPPTQFASKTLLLLRGIPGAGKTTLANQIAKSNNAPIFSIDSYFTNERGEYHFDFTKNHLAYKECESKTKDALEKTIPFVIVDNTFTLEWEMKPYEDLAKHYGYLYFVVTVENRHGGENVHQIPVDQIEKMKAKFKVIL</sequence>
<dbReference type="HOGENOM" id="CLU_083043_0_0_12"/>
<name>B0SQ42_LEPBP</name>
<dbReference type="InterPro" id="IPR026302">
    <property type="entry name" value="NEDD4-bd_p2"/>
</dbReference>